<dbReference type="EMBL" id="CM056797">
    <property type="protein sequence ID" value="KAJ8712927.1"/>
    <property type="molecule type" value="Genomic_DNA"/>
</dbReference>
<gene>
    <name evidence="1" type="ORF">PYW08_008231</name>
</gene>
<proteinExistence type="predicted"/>
<evidence type="ECO:0000313" key="2">
    <source>
        <dbReference type="Proteomes" id="UP001231649"/>
    </source>
</evidence>
<evidence type="ECO:0000313" key="1">
    <source>
        <dbReference type="EMBL" id="KAJ8712927.1"/>
    </source>
</evidence>
<dbReference type="Proteomes" id="UP001231649">
    <property type="component" value="Chromosome 21"/>
</dbReference>
<keyword evidence="2" id="KW-1185">Reference proteome</keyword>
<comment type="caution">
    <text evidence="1">The sequence shown here is derived from an EMBL/GenBank/DDBJ whole genome shotgun (WGS) entry which is preliminary data.</text>
</comment>
<organism evidence="1 2">
    <name type="scientific">Mythimna loreyi</name>
    <dbReference type="NCBI Taxonomy" id="667449"/>
    <lineage>
        <taxon>Eukaryota</taxon>
        <taxon>Metazoa</taxon>
        <taxon>Ecdysozoa</taxon>
        <taxon>Arthropoda</taxon>
        <taxon>Hexapoda</taxon>
        <taxon>Insecta</taxon>
        <taxon>Pterygota</taxon>
        <taxon>Neoptera</taxon>
        <taxon>Endopterygota</taxon>
        <taxon>Lepidoptera</taxon>
        <taxon>Glossata</taxon>
        <taxon>Ditrysia</taxon>
        <taxon>Noctuoidea</taxon>
        <taxon>Noctuidae</taxon>
        <taxon>Noctuinae</taxon>
        <taxon>Hadenini</taxon>
        <taxon>Mythimna</taxon>
    </lineage>
</organism>
<protein>
    <submittedName>
        <fullName evidence="1">Uncharacterized protein</fullName>
    </submittedName>
</protein>
<reference evidence="1" key="1">
    <citation type="submission" date="2023-03" db="EMBL/GenBank/DDBJ databases">
        <title>Chromosome-level genomes of two armyworms, Mythimna separata and Mythimna loreyi, provide insights into the biosynthesis and reception of sex pheromones.</title>
        <authorList>
            <person name="Zhao H."/>
        </authorList>
    </citation>
    <scope>NUCLEOTIDE SEQUENCE</scope>
    <source>
        <strain evidence="1">BeijingLab</strain>
    </source>
</reference>
<accession>A0ACC2QCU3</accession>
<name>A0ACC2QCU3_9NEOP</name>
<sequence>MNREMEDVETKLCENCKREIPTVNFTIHSVHCARNIRVCPVCKEPVLYAELKDHHEKLHLLQPCKKCGESVCGTDLEDHVRDSCAHTIKSCRFCELELPRRDLPAHENYCGVRTEQCPDCHEWVMIKYRQLHVDSNHGFIRLDDDPAPIPKKEPPKSPAKPLLSKMTNTNSVAGNTNMPSTSNGGFSRPTGSNVSNGSSRPITTNINNGFSRPATSSINNGLSRPSNSSINNRPNGVKNVNLPRDEAARTGPSNTSYSNNGSSSSSSSSLAGEGSSADWRAQGSLANGAKKRTNDQPQINTNVEANTNKVDKDLSISRGAVKKRPAPKPPLRAPPAASPARDLPYYSALQRQQREERARQEQNAYNLSVGLPPVLSAAEKIEKLRKMDALQNPESFVDYKNRVQGRMSRTPESQPVHAGHVLGSAPSEDPERRRQEFKNLKPMTPQEFLERFSEMQLRKDEEVRRNNGEGEVRKSGDRFSEIKSSLRELRRGLNEVTAPYHTNPNVSPNPINNNNNNGNDRGGRASPPNEDVRLPCEFCNSLIPAHNLVQHQTGCRPDLAQLRARSPSPAGAAALPRELLEPVIPCEFCAESLPVYLISEHQERCGREAHLLYPD</sequence>